<protein>
    <submittedName>
        <fullName evidence="1">Unnamed protein product</fullName>
    </submittedName>
</protein>
<proteinExistence type="predicted"/>
<name>A0ACB5TKX9_AMBMO</name>
<dbReference type="EMBL" id="BSXS01007789">
    <property type="protein sequence ID" value="GME90282.1"/>
    <property type="molecule type" value="Genomic_DNA"/>
</dbReference>
<accession>A0ACB5TKX9</accession>
<reference evidence="1" key="1">
    <citation type="submission" date="2023-04" db="EMBL/GenBank/DDBJ databases">
        <title>Ambrosiozyma monospora NBRC 10751.</title>
        <authorList>
            <person name="Ichikawa N."/>
            <person name="Sato H."/>
            <person name="Tonouchi N."/>
        </authorList>
    </citation>
    <scope>NUCLEOTIDE SEQUENCE</scope>
    <source>
        <strain evidence="1">NBRC 10751</strain>
    </source>
</reference>
<comment type="caution">
    <text evidence="1">The sequence shown here is derived from an EMBL/GenBank/DDBJ whole genome shotgun (WGS) entry which is preliminary data.</text>
</comment>
<evidence type="ECO:0000313" key="1">
    <source>
        <dbReference type="EMBL" id="GME90282.1"/>
    </source>
</evidence>
<keyword evidence="2" id="KW-1185">Reference proteome</keyword>
<organism evidence="1 2">
    <name type="scientific">Ambrosiozyma monospora</name>
    <name type="common">Yeast</name>
    <name type="synonym">Endomycopsis monosporus</name>
    <dbReference type="NCBI Taxonomy" id="43982"/>
    <lineage>
        <taxon>Eukaryota</taxon>
        <taxon>Fungi</taxon>
        <taxon>Dikarya</taxon>
        <taxon>Ascomycota</taxon>
        <taxon>Saccharomycotina</taxon>
        <taxon>Pichiomycetes</taxon>
        <taxon>Pichiales</taxon>
        <taxon>Pichiaceae</taxon>
        <taxon>Ambrosiozyma</taxon>
    </lineage>
</organism>
<gene>
    <name evidence="1" type="ORF">Amon02_000867300</name>
</gene>
<evidence type="ECO:0000313" key="2">
    <source>
        <dbReference type="Proteomes" id="UP001165064"/>
    </source>
</evidence>
<sequence length="390" mass="44892">MEDVITEQTFEYNEILERWLPQSPNYSEYVIPKNDKKRSRSEAELLDFENGNADNTHTQDEDGSVGDEEDELQAEIQRRKKAKLEEIKSLKAKQAQNNTCIYVTNLSKSTTREELERTFSKYGIIAVNLSTGEKKVKMYKDSNGRFKGDCLVEYLREESCELAISLLDGTLFNPWDGMRIKVVKATFNKQKTKDEASAEKENRLEPAAEKSKNTAPGTDEKKQTTNSETTNDKTTETESKEPPKKKKISYKEKLERKKRLEEINRKVSNWSDSDDDDQEAIEKKRLQEEKIVVLKHCFQLNEIKEDPAAILEITEDIRDGCEELGEVTNVVLYDLEPLGVVTVRFKDSDAANLCVEKMDGRYFGGQKLVVEKYDGFTKFRKTRADDVDEL</sequence>
<dbReference type="Proteomes" id="UP001165064">
    <property type="component" value="Unassembled WGS sequence"/>
</dbReference>